<protein>
    <submittedName>
        <fullName evidence="3">Uncharacterized protein</fullName>
    </submittedName>
</protein>
<keyword evidence="2" id="KW-1133">Transmembrane helix</keyword>
<feature type="region of interest" description="Disordered" evidence="1">
    <location>
        <begin position="1"/>
        <end position="161"/>
    </location>
</feature>
<feature type="compositionally biased region" description="Pro residues" evidence="1">
    <location>
        <begin position="38"/>
        <end position="47"/>
    </location>
</feature>
<feature type="compositionally biased region" description="Pro residues" evidence="1">
    <location>
        <begin position="64"/>
        <end position="73"/>
    </location>
</feature>
<dbReference type="AlphaFoldDB" id="F9NX28"/>
<reference evidence="3 4" key="1">
    <citation type="submission" date="2011-07" db="EMBL/GenBank/DDBJ databases">
        <title>Genome Sequence of Propionibacterium acnes SK182B-JCVI.</title>
        <authorList>
            <person name="Durkin A.S."/>
            <person name="Madupu R."/>
            <person name="Hostetler J."/>
            <person name="Radune D."/>
            <person name="Torralba M."/>
            <person name="Methe B."/>
            <person name="Sutton G."/>
            <person name="Strausberg R.L."/>
            <person name="Nelson K.E."/>
        </authorList>
    </citation>
    <scope>NUCLEOTIDE SEQUENCE [LARGE SCALE GENOMIC DNA]</scope>
    <source>
        <strain evidence="3 4">SK182B-JCVI</strain>
    </source>
</reference>
<dbReference type="STRING" id="1574624.GCA_001642025_01370"/>
<proteinExistence type="predicted"/>
<sequence>MTDESDHDKEQRDQLSSNSRSDNAHDSVDPSQTVIRPAPTPPYPNQPHPSGSGGFTGPQSGPRPDQPNGPQPGWPGGWQGQGHPGPYGPGPQPGQQPGPQPGQQMGQPGVHPGQQMPQPGMGPAYPMQAPGQRSGFQPGMAPNPGRPGPYPTTPQQGGYTTTQPLPTMPAAGQAPMMQQPYQGALAVRSSGNWFADAWGVLRRIWRGDVVEAFDLAMASRKFWLWTGLAQAGFAGFAFANFLWRVMSSIDNGANHVTHSFLGWVGQDDPSRSYSVTGFDFSAWLKAFFTMFLAVAVVFAVRPLFIKMVYAWRQSRQTWEVAYTVNSVATLSTTFVVAVVSVLWFVPSGALVPVGVVMLWGLGAMCQFLGELLLYTGLNRTGGFPPYSRSPLVPHVIGTGFYVIVVALLWLLCAAVSGGIMS</sequence>
<feature type="transmembrane region" description="Helical" evidence="2">
    <location>
        <begin position="280"/>
        <end position="300"/>
    </location>
</feature>
<gene>
    <name evidence="3" type="ORF">HMPREF1162_2005</name>
</gene>
<feature type="compositionally biased region" description="Low complexity" evidence="1">
    <location>
        <begin position="101"/>
        <end position="128"/>
    </location>
</feature>
<feature type="compositionally biased region" description="Pro residues" evidence="1">
    <location>
        <begin position="86"/>
        <end position="100"/>
    </location>
</feature>
<accession>F9NX28</accession>
<evidence type="ECO:0000256" key="1">
    <source>
        <dbReference type="SAM" id="MobiDB-lite"/>
    </source>
</evidence>
<keyword evidence="2" id="KW-0472">Membrane</keyword>
<feature type="compositionally biased region" description="Gly residues" evidence="1">
    <location>
        <begin position="74"/>
        <end position="85"/>
    </location>
</feature>
<feature type="transmembrane region" description="Helical" evidence="2">
    <location>
        <begin position="222"/>
        <end position="243"/>
    </location>
</feature>
<dbReference type="Proteomes" id="UP000007832">
    <property type="component" value="Unassembled WGS sequence"/>
</dbReference>
<dbReference type="PATRIC" id="fig|1051006.4.peg.1740"/>
<name>F9NX28_9ACTN</name>
<organism evidence="3 4">
    <name type="scientific">[Propionibacterium] namnetense SK182B-JCVI</name>
    <dbReference type="NCBI Taxonomy" id="1051006"/>
    <lineage>
        <taxon>Bacteria</taxon>
        <taxon>Bacillati</taxon>
        <taxon>Actinomycetota</taxon>
        <taxon>Actinomycetes</taxon>
        <taxon>Propionibacteriales</taxon>
        <taxon>Propionibacteriaceae</taxon>
        <taxon>Cutibacterium</taxon>
    </lineage>
</organism>
<keyword evidence="2" id="KW-0812">Transmembrane</keyword>
<evidence type="ECO:0000256" key="2">
    <source>
        <dbReference type="SAM" id="Phobius"/>
    </source>
</evidence>
<feature type="transmembrane region" description="Helical" evidence="2">
    <location>
        <begin position="395"/>
        <end position="419"/>
    </location>
</feature>
<dbReference type="EMBL" id="AFUN01000038">
    <property type="protein sequence ID" value="EGR95383.1"/>
    <property type="molecule type" value="Genomic_DNA"/>
</dbReference>
<comment type="caution">
    <text evidence="3">The sequence shown here is derived from an EMBL/GenBank/DDBJ whole genome shotgun (WGS) entry which is preliminary data.</text>
</comment>
<feature type="transmembrane region" description="Helical" evidence="2">
    <location>
        <begin position="351"/>
        <end position="374"/>
    </location>
</feature>
<evidence type="ECO:0000313" key="3">
    <source>
        <dbReference type="EMBL" id="EGR95383.1"/>
    </source>
</evidence>
<dbReference type="eggNOG" id="ENOG502ZERP">
    <property type="taxonomic scope" value="Bacteria"/>
</dbReference>
<feature type="compositionally biased region" description="Basic and acidic residues" evidence="1">
    <location>
        <begin position="1"/>
        <end position="13"/>
    </location>
</feature>
<feature type="transmembrane region" description="Helical" evidence="2">
    <location>
        <begin position="320"/>
        <end position="345"/>
    </location>
</feature>
<evidence type="ECO:0000313" key="4">
    <source>
        <dbReference type="Proteomes" id="UP000007832"/>
    </source>
</evidence>